<dbReference type="EMBL" id="CP036316">
    <property type="protein sequence ID" value="QDT64780.1"/>
    <property type="molecule type" value="Genomic_DNA"/>
</dbReference>
<dbReference type="AlphaFoldDB" id="A0A517T8R7"/>
<feature type="compositionally biased region" description="Polar residues" evidence="1">
    <location>
        <begin position="1"/>
        <end position="14"/>
    </location>
</feature>
<dbReference type="SUPFAM" id="SSF52540">
    <property type="entry name" value="P-loop containing nucleoside triphosphate hydrolases"/>
    <property type="match status" value="1"/>
</dbReference>
<reference evidence="3 4" key="1">
    <citation type="submission" date="2019-02" db="EMBL/GenBank/DDBJ databases">
        <title>Deep-cultivation of Planctomycetes and their phenomic and genomic characterization uncovers novel biology.</title>
        <authorList>
            <person name="Wiegand S."/>
            <person name="Jogler M."/>
            <person name="Boedeker C."/>
            <person name="Pinto D."/>
            <person name="Vollmers J."/>
            <person name="Rivas-Marin E."/>
            <person name="Kohn T."/>
            <person name="Peeters S.H."/>
            <person name="Heuer A."/>
            <person name="Rast P."/>
            <person name="Oberbeckmann S."/>
            <person name="Bunk B."/>
            <person name="Jeske O."/>
            <person name="Meyerdierks A."/>
            <person name="Storesund J.E."/>
            <person name="Kallscheuer N."/>
            <person name="Luecker S."/>
            <person name="Lage O.M."/>
            <person name="Pohl T."/>
            <person name="Merkel B.J."/>
            <person name="Hornburger P."/>
            <person name="Mueller R.-W."/>
            <person name="Bruemmer F."/>
            <person name="Labrenz M."/>
            <person name="Spormann A.M."/>
            <person name="Op den Camp H."/>
            <person name="Overmann J."/>
            <person name="Amann R."/>
            <person name="Jetten M.S.M."/>
            <person name="Mascher T."/>
            <person name="Medema M.H."/>
            <person name="Devos D.P."/>
            <person name="Kaster A.-K."/>
            <person name="Ovreas L."/>
            <person name="Rohde M."/>
            <person name="Galperin M.Y."/>
            <person name="Jogler C."/>
        </authorList>
    </citation>
    <scope>NUCLEOTIDE SEQUENCE [LARGE SCALE GENOMIC DNA]</scope>
    <source>
        <strain evidence="3 4">V22</strain>
    </source>
</reference>
<evidence type="ECO:0000259" key="2">
    <source>
        <dbReference type="PROSITE" id="PS51199"/>
    </source>
</evidence>
<dbReference type="KEGG" id="chya:V22_20210"/>
<dbReference type="GO" id="GO:0003678">
    <property type="term" value="F:DNA helicase activity"/>
    <property type="evidence" value="ECO:0007669"/>
    <property type="project" value="UniProtKB-EC"/>
</dbReference>
<keyword evidence="3" id="KW-0547">Nucleotide-binding</keyword>
<evidence type="ECO:0000256" key="1">
    <source>
        <dbReference type="SAM" id="MobiDB-lite"/>
    </source>
</evidence>
<dbReference type="Proteomes" id="UP000319976">
    <property type="component" value="Chromosome"/>
</dbReference>
<dbReference type="InterPro" id="IPR027417">
    <property type="entry name" value="P-loop_NTPase"/>
</dbReference>
<keyword evidence="3" id="KW-0067">ATP-binding</keyword>
<keyword evidence="3" id="KW-0347">Helicase</keyword>
<dbReference type="GO" id="GO:0005829">
    <property type="term" value="C:cytosol"/>
    <property type="evidence" value="ECO:0007669"/>
    <property type="project" value="TreeGrafter"/>
</dbReference>
<protein>
    <submittedName>
        <fullName evidence="3">Replicative DNA helicase</fullName>
        <ecNumber evidence="3">3.6.4.12</ecNumber>
    </submittedName>
</protein>
<accession>A0A517T8R7</accession>
<dbReference type="EC" id="3.6.4.12" evidence="3"/>
<name>A0A517T8R7_9PLAN</name>
<feature type="domain" description="SF4 helicase" evidence="2">
    <location>
        <begin position="277"/>
        <end position="495"/>
    </location>
</feature>
<feature type="compositionally biased region" description="Basic and acidic residues" evidence="1">
    <location>
        <begin position="16"/>
        <end position="26"/>
    </location>
</feature>
<feature type="region of interest" description="Disordered" evidence="1">
    <location>
        <begin position="1"/>
        <end position="83"/>
    </location>
</feature>
<dbReference type="GO" id="GO:0006260">
    <property type="term" value="P:DNA replication"/>
    <property type="evidence" value="ECO:0007669"/>
    <property type="project" value="InterPro"/>
</dbReference>
<keyword evidence="4" id="KW-1185">Reference proteome</keyword>
<organism evidence="3 4">
    <name type="scientific">Calycomorphotria hydatis</name>
    <dbReference type="NCBI Taxonomy" id="2528027"/>
    <lineage>
        <taxon>Bacteria</taxon>
        <taxon>Pseudomonadati</taxon>
        <taxon>Planctomycetota</taxon>
        <taxon>Planctomycetia</taxon>
        <taxon>Planctomycetales</taxon>
        <taxon>Planctomycetaceae</taxon>
        <taxon>Calycomorphotria</taxon>
    </lineage>
</organism>
<dbReference type="GO" id="GO:0005524">
    <property type="term" value="F:ATP binding"/>
    <property type="evidence" value="ECO:0007669"/>
    <property type="project" value="InterPro"/>
</dbReference>
<evidence type="ECO:0000313" key="3">
    <source>
        <dbReference type="EMBL" id="QDT64780.1"/>
    </source>
</evidence>
<keyword evidence="3" id="KW-0378">Hydrolase</keyword>
<dbReference type="PANTHER" id="PTHR30153">
    <property type="entry name" value="REPLICATIVE DNA HELICASE DNAB"/>
    <property type="match status" value="1"/>
</dbReference>
<dbReference type="RefSeq" id="WP_197440060.1">
    <property type="nucleotide sequence ID" value="NZ_CP036316.1"/>
</dbReference>
<dbReference type="Gene3D" id="3.40.50.300">
    <property type="entry name" value="P-loop containing nucleotide triphosphate hydrolases"/>
    <property type="match status" value="1"/>
</dbReference>
<sequence>MNSNGQPHGKSNATKNKKETQADRPGAKPLQMESPKELSSESLYEEEHEQSAEFKTDENGDTIDSPTTNKKEMASNDESGLMMGNTIYPEKKLTPAERENLVAHMIHCDEVFESAFSEFEKAINKRKLEWDYFWDDLSAQETVQYVLAACRDLHSTGLKPSDENFTSRLEERSRSVAHDVGRAEHFIAHEIEDDMRDCLSQMREMQGLNSDHGLKLLQRQLQVHAKRQFEISSRHGIIEATQQLQTRLDEIEALVAPQYQLASERLSSMLTKIEQHRGKSLHGLKTGLSNLDDRTRGFRGLTMICAPPGQGKTVLATEIALGVLQHHEINDCAVLVLSLEMTELEMTARILSRLSGLHESVIYIGDNPMEEESLDPKTKTKLDKAIKDYEQLGQRLMLIDAAQLQSRPPSENQICSLIGKLKKTTHASQVLIVVDYLQLMDTGGKDGLQADRHQFQQLQNLSHAGHTVLAISESRKPASSKDPWTTGLADIKGDGRLGYGASAVILMRPLTPVEIARCYSKPCTWVNKGKATLELTNFLKELDGTGKVPVCLFIDKMRAPGKRGSLFFEFDYLRNQMKPLELGCFGNMPPVDEVDEDATPDPAAEV</sequence>
<dbReference type="PROSITE" id="PS51199">
    <property type="entry name" value="SF4_HELICASE"/>
    <property type="match status" value="1"/>
</dbReference>
<dbReference type="GO" id="GO:0016787">
    <property type="term" value="F:hydrolase activity"/>
    <property type="evidence" value="ECO:0007669"/>
    <property type="project" value="UniProtKB-KW"/>
</dbReference>
<gene>
    <name evidence="3" type="primary">dnaB</name>
    <name evidence="3" type="ORF">V22_20210</name>
</gene>
<dbReference type="PANTHER" id="PTHR30153:SF2">
    <property type="entry name" value="REPLICATIVE DNA HELICASE"/>
    <property type="match status" value="1"/>
</dbReference>
<feature type="compositionally biased region" description="Basic and acidic residues" evidence="1">
    <location>
        <begin position="49"/>
        <end position="58"/>
    </location>
</feature>
<proteinExistence type="predicted"/>
<dbReference type="Pfam" id="PF03796">
    <property type="entry name" value="DnaB_C"/>
    <property type="match status" value="1"/>
</dbReference>
<evidence type="ECO:0000313" key="4">
    <source>
        <dbReference type="Proteomes" id="UP000319976"/>
    </source>
</evidence>
<dbReference type="InterPro" id="IPR007694">
    <property type="entry name" value="DNA_helicase_DnaB-like_C"/>
</dbReference>